<keyword evidence="8" id="KW-1185">Reference proteome</keyword>
<dbReference type="InterPro" id="IPR042538">
    <property type="entry name" value="Nucleoporin_Nup155_C_3"/>
</dbReference>
<dbReference type="GO" id="GO:0044611">
    <property type="term" value="C:nuclear pore inner ring"/>
    <property type="evidence" value="ECO:0007669"/>
    <property type="project" value="TreeGrafter"/>
</dbReference>
<dbReference type="eggNOG" id="KOG1900">
    <property type="taxonomic scope" value="Eukaryota"/>
</dbReference>
<dbReference type="GO" id="GO:0006405">
    <property type="term" value="P:RNA export from nucleus"/>
    <property type="evidence" value="ECO:0007669"/>
    <property type="project" value="TreeGrafter"/>
</dbReference>
<evidence type="ECO:0000256" key="2">
    <source>
        <dbReference type="ARBA" id="ARBA00007373"/>
    </source>
</evidence>
<gene>
    <name evidence="7" type="ORF">HMPREF1544_06806</name>
</gene>
<dbReference type="EMBL" id="KE123989">
    <property type="protein sequence ID" value="EPB86444.1"/>
    <property type="molecule type" value="Genomic_DNA"/>
</dbReference>
<dbReference type="STRING" id="1220926.S2J9W6"/>
<dbReference type="GO" id="GO:0006606">
    <property type="term" value="P:protein import into nucleus"/>
    <property type="evidence" value="ECO:0007669"/>
    <property type="project" value="TreeGrafter"/>
</dbReference>
<feature type="domain" description="Nucleoporin Nup133/Nup155-like C-terminal" evidence="5">
    <location>
        <begin position="537"/>
        <end position="979"/>
    </location>
</feature>
<dbReference type="Gene3D" id="1.20.58.1780">
    <property type="match status" value="1"/>
</dbReference>
<proteinExistence type="inferred from homology"/>
<comment type="similarity">
    <text evidence="2">Belongs to the non-repetitive/WGA-negative nucleoporin family.</text>
</comment>
<dbReference type="GO" id="GO:0017056">
    <property type="term" value="F:structural constituent of nuclear pore"/>
    <property type="evidence" value="ECO:0007669"/>
    <property type="project" value="InterPro"/>
</dbReference>
<dbReference type="OMA" id="LAWENII"/>
<evidence type="ECO:0000256" key="1">
    <source>
        <dbReference type="ARBA" id="ARBA00004123"/>
    </source>
</evidence>
<evidence type="ECO:0000259" key="5">
    <source>
        <dbReference type="Pfam" id="PF03177"/>
    </source>
</evidence>
<dbReference type="Proteomes" id="UP000014254">
    <property type="component" value="Unassembled WGS sequence"/>
</dbReference>
<dbReference type="Gene3D" id="1.25.40.440">
    <property type="entry name" value="Nucleoporin, helical domain, central subdomain"/>
    <property type="match status" value="1"/>
</dbReference>
<evidence type="ECO:0000259" key="6">
    <source>
        <dbReference type="Pfam" id="PF08801"/>
    </source>
</evidence>
<dbReference type="InterPro" id="IPR014908">
    <property type="entry name" value="Nucleoporin_Nup133/Nup155_N"/>
</dbReference>
<dbReference type="InterPro" id="IPR004870">
    <property type="entry name" value="Nucleoporin_Nup155"/>
</dbReference>
<evidence type="ECO:0000256" key="3">
    <source>
        <dbReference type="ARBA" id="ARBA00022448"/>
    </source>
</evidence>
<dbReference type="AlphaFoldDB" id="S2J9W6"/>
<dbReference type="Pfam" id="PF08801">
    <property type="entry name" value="Nucleoporin_N"/>
    <property type="match status" value="1"/>
</dbReference>
<dbReference type="Gene3D" id="1.20.120.1880">
    <property type="entry name" value="Nucleoporin, helical C-terminal domain"/>
    <property type="match status" value="1"/>
</dbReference>
<dbReference type="InParanoid" id="S2J9W6"/>
<dbReference type="Pfam" id="PF03177">
    <property type="entry name" value="Nucleoporin_C"/>
    <property type="match status" value="1"/>
</dbReference>
<feature type="domain" description="Nucleoporin Nup133/Nup155-like N-terminal" evidence="6">
    <location>
        <begin position="52"/>
        <end position="354"/>
    </location>
</feature>
<dbReference type="OrthoDB" id="338970at2759"/>
<evidence type="ECO:0000313" key="7">
    <source>
        <dbReference type="EMBL" id="EPB86444.1"/>
    </source>
</evidence>
<evidence type="ECO:0000313" key="8">
    <source>
        <dbReference type="Proteomes" id="UP000014254"/>
    </source>
</evidence>
<protein>
    <submittedName>
        <fullName evidence="7">Uncharacterized protein</fullName>
    </submittedName>
</protein>
<dbReference type="GO" id="GO:0000972">
    <property type="term" value="P:transcription-dependent tethering of RNA polymerase II gene DNA at nuclear periphery"/>
    <property type="evidence" value="ECO:0007669"/>
    <property type="project" value="TreeGrafter"/>
</dbReference>
<reference evidence="8" key="1">
    <citation type="submission" date="2013-05" db="EMBL/GenBank/DDBJ databases">
        <title>The Genome sequence of Mucor circinelloides f. circinelloides 1006PhL.</title>
        <authorList>
            <consortium name="The Broad Institute Genomics Platform"/>
            <person name="Cuomo C."/>
            <person name="Earl A."/>
            <person name="Findley K."/>
            <person name="Lee S.C."/>
            <person name="Walker B."/>
            <person name="Young S."/>
            <person name="Zeng Q."/>
            <person name="Gargeya S."/>
            <person name="Fitzgerald M."/>
            <person name="Haas B."/>
            <person name="Abouelleil A."/>
            <person name="Allen A.W."/>
            <person name="Alvarado L."/>
            <person name="Arachchi H.M."/>
            <person name="Berlin A.M."/>
            <person name="Chapman S.B."/>
            <person name="Gainer-Dewar J."/>
            <person name="Goldberg J."/>
            <person name="Griggs A."/>
            <person name="Gujja S."/>
            <person name="Hansen M."/>
            <person name="Howarth C."/>
            <person name="Imamovic A."/>
            <person name="Ireland A."/>
            <person name="Larimer J."/>
            <person name="McCowan C."/>
            <person name="Murphy C."/>
            <person name="Pearson M."/>
            <person name="Poon T.W."/>
            <person name="Priest M."/>
            <person name="Roberts A."/>
            <person name="Saif S."/>
            <person name="Shea T."/>
            <person name="Sisk P."/>
            <person name="Sykes S."/>
            <person name="Wortman J."/>
            <person name="Nusbaum C."/>
            <person name="Birren B."/>
        </authorList>
    </citation>
    <scope>NUCLEOTIDE SEQUENCE [LARGE SCALE GENOMIC DNA]</scope>
    <source>
        <strain evidence="8">1006PhL</strain>
    </source>
</reference>
<dbReference type="GO" id="GO:0036228">
    <property type="term" value="P:protein localization to nuclear inner membrane"/>
    <property type="evidence" value="ECO:0007669"/>
    <property type="project" value="TreeGrafter"/>
</dbReference>
<dbReference type="PANTHER" id="PTHR10350:SF6">
    <property type="entry name" value="NUCLEAR PORE COMPLEX PROTEIN NUP155"/>
    <property type="match status" value="1"/>
</dbReference>
<dbReference type="InterPro" id="IPR042537">
    <property type="entry name" value="Nucleoporin_Nup155_C_2"/>
</dbReference>
<evidence type="ECO:0000256" key="4">
    <source>
        <dbReference type="ARBA" id="ARBA00023242"/>
    </source>
</evidence>
<sequence>MEKTFAPQINPIFTEFNQTVEDYKKSDGTHVDFDLYLQESTPLQYSTDNEIAFYKSSHVDFPEEIARQIEQPRCDYKLGFLQAINHIWLARGSSLFLWNFSEKDSKVFRYNTTQVIEHVDIATFTTHHELIVSTRNYIYLHTISQGQDKIQLSHGIAVDSEGVVMSNFVTAKEQRRVFMKGDDGHLYELHLVWVDNTPKDGSLTCLTMNPILRYLTMFFKSPPVASVKSLVLDEAGELLYMLLSDSSIHVAQIRGTTYSLLKRYESQNLESIQLVQDTKKPCLMAVAKNGDRMFLQNENLDIQLVFTRPAPPLPGSILFNGLTDQHAYLSFYRQGIFASVLSKSERKYFVLTSTSFASIKDSKPVLVEDFYYKKLDDKVWSIMEEGGAKQTKFNMRSTLESLDAPDRQISTLTKRGITHYNKQRITDYLQYSLQSMSPEHLNKFEERYGAIETCYVAHMLACSSKQTPQVIDFIRQSAVQQEGMLLYFARNVQDIWTIDLKSQKAPKESFMAVQERLRTLANIYQQHDIPAIDGIDLVLKTMEFISLLCFANDLKWEQIVARLDNNWPVSKFCDIVTTSEGHNLIQHIVYKAIETSKLANASNNYNFIGNFLDSNCSNLLGTKQVIYFKGVENLYAAQSNTDDNDKKQSLALALHHFKSVVSICDAPRVKALSQQFCHLGDHNSAVELAFTNYSQAGLTYNQVQTLVLDIINQAIGVQNQEYAIDVVTNALEMTSDQNYHYQIYEWLANHEHNHILASLKTSTLFDFIDTHHTLDPRQRLILLELYYAHRSEFAKSADTVYQLATEADQVGLLQRVQALKKAYEYLPQADGFSKEKCQAIQRKYKVAQVQYEIFEILHEQKHPDMKVLDNLGARLVPEYDLLQCAYTQSLYEEGLSLLNILEEYNWDFARLAWENIIQLSSTTKEQVQSKLNTLAKKLFPSISSFPVYIIYQILQANCTKFGDDFAETALLKAGVPSEVVSDAKAEFN</sequence>
<name>S2J9W6_MUCC1</name>
<comment type="subcellular location">
    <subcellularLocation>
        <location evidence="1">Nucleus</location>
    </subcellularLocation>
</comment>
<dbReference type="VEuPathDB" id="FungiDB:HMPREF1544_06806"/>
<organism evidence="7 8">
    <name type="scientific">Mucor circinelloides f. circinelloides (strain 1006PhL)</name>
    <name type="common">Mucormycosis agent</name>
    <name type="synonym">Calyptromyces circinelloides</name>
    <dbReference type="NCBI Taxonomy" id="1220926"/>
    <lineage>
        <taxon>Eukaryota</taxon>
        <taxon>Fungi</taxon>
        <taxon>Fungi incertae sedis</taxon>
        <taxon>Mucoromycota</taxon>
        <taxon>Mucoromycotina</taxon>
        <taxon>Mucoromycetes</taxon>
        <taxon>Mucorales</taxon>
        <taxon>Mucorineae</taxon>
        <taxon>Mucoraceae</taxon>
        <taxon>Mucor</taxon>
    </lineage>
</organism>
<dbReference type="InterPro" id="IPR007187">
    <property type="entry name" value="Nucleoporin_Nup133/Nup155_C"/>
</dbReference>
<dbReference type="PANTHER" id="PTHR10350">
    <property type="entry name" value="NUCLEAR PORE COMPLEX PROTEIN NUP155"/>
    <property type="match status" value="1"/>
</dbReference>
<accession>S2J9W6</accession>
<keyword evidence="4" id="KW-0539">Nucleus</keyword>
<keyword evidence="3" id="KW-0813">Transport</keyword>